<feature type="compositionally biased region" description="Polar residues" evidence="1">
    <location>
        <begin position="13"/>
        <end position="31"/>
    </location>
</feature>
<evidence type="ECO:0008006" key="4">
    <source>
        <dbReference type="Google" id="ProtNLM"/>
    </source>
</evidence>
<name>A0A8K0R2G6_9PLEO</name>
<dbReference type="PANTHER" id="PTHR37012">
    <property type="entry name" value="B-ZIP TRANSCRIPTION FACTOR (EUROFUNG)-RELATED"/>
    <property type="match status" value="1"/>
</dbReference>
<dbReference type="EMBL" id="JAGMVJ010000015">
    <property type="protein sequence ID" value="KAH7080784.1"/>
    <property type="molecule type" value="Genomic_DNA"/>
</dbReference>
<gene>
    <name evidence="2" type="ORF">FB567DRAFT_531735</name>
</gene>
<comment type="caution">
    <text evidence="2">The sequence shown here is derived from an EMBL/GenBank/DDBJ whole genome shotgun (WGS) entry which is preliminary data.</text>
</comment>
<dbReference type="OrthoDB" id="3535998at2759"/>
<dbReference type="AlphaFoldDB" id="A0A8K0R2G6"/>
<dbReference type="CDD" id="cd14688">
    <property type="entry name" value="bZIP_YAP"/>
    <property type="match status" value="1"/>
</dbReference>
<evidence type="ECO:0000313" key="3">
    <source>
        <dbReference type="Proteomes" id="UP000813461"/>
    </source>
</evidence>
<reference evidence="2" key="1">
    <citation type="journal article" date="2021" name="Nat. Commun.">
        <title>Genetic determinants of endophytism in the Arabidopsis root mycobiome.</title>
        <authorList>
            <person name="Mesny F."/>
            <person name="Miyauchi S."/>
            <person name="Thiergart T."/>
            <person name="Pickel B."/>
            <person name="Atanasova L."/>
            <person name="Karlsson M."/>
            <person name="Huettel B."/>
            <person name="Barry K.W."/>
            <person name="Haridas S."/>
            <person name="Chen C."/>
            <person name="Bauer D."/>
            <person name="Andreopoulos W."/>
            <person name="Pangilinan J."/>
            <person name="LaButti K."/>
            <person name="Riley R."/>
            <person name="Lipzen A."/>
            <person name="Clum A."/>
            <person name="Drula E."/>
            <person name="Henrissat B."/>
            <person name="Kohler A."/>
            <person name="Grigoriev I.V."/>
            <person name="Martin F.M."/>
            <person name="Hacquard S."/>
        </authorList>
    </citation>
    <scope>NUCLEOTIDE SEQUENCE</scope>
    <source>
        <strain evidence="2">MPI-SDFR-AT-0120</strain>
    </source>
</reference>
<feature type="region of interest" description="Disordered" evidence="1">
    <location>
        <begin position="1"/>
        <end position="31"/>
    </location>
</feature>
<sequence>MDRNMTRKRQRTESASSKTQRSSDAGNNIAVTEQRARKRAIDRMAQRTLRDKTKRYIAYLERTLEECKTNSGSETVKKLLDHNANLFAQTEAFRKMLTDISSVINPELMPQILQKPPERMVASQIPQCSLEPPQPYSLQQACRPNTERSDAVLSAPSKSRVGGDAAADVHTYSSNGIYSNGQIPLSDSFGEDDLLLPPSPQDHDMRELDEMHRKGVLGDVEQYAPSSGSDDSLDVEHSNIFLAQNGSIGTTQHDHFSSKDYDTSYAHAYDGDISLDGIALPRQWVSKIMARLPDA</sequence>
<feature type="compositionally biased region" description="Basic residues" evidence="1">
    <location>
        <begin position="1"/>
        <end position="10"/>
    </location>
</feature>
<protein>
    <recommendedName>
        <fullName evidence="4">BZIP domain-containing protein</fullName>
    </recommendedName>
</protein>
<proteinExistence type="predicted"/>
<feature type="region of interest" description="Disordered" evidence="1">
    <location>
        <begin position="131"/>
        <end position="164"/>
    </location>
</feature>
<dbReference type="Proteomes" id="UP000813461">
    <property type="component" value="Unassembled WGS sequence"/>
</dbReference>
<organism evidence="2 3">
    <name type="scientific">Paraphoma chrysanthemicola</name>
    <dbReference type="NCBI Taxonomy" id="798071"/>
    <lineage>
        <taxon>Eukaryota</taxon>
        <taxon>Fungi</taxon>
        <taxon>Dikarya</taxon>
        <taxon>Ascomycota</taxon>
        <taxon>Pezizomycotina</taxon>
        <taxon>Dothideomycetes</taxon>
        <taxon>Pleosporomycetidae</taxon>
        <taxon>Pleosporales</taxon>
        <taxon>Pleosporineae</taxon>
        <taxon>Phaeosphaeriaceae</taxon>
        <taxon>Paraphoma</taxon>
    </lineage>
</organism>
<evidence type="ECO:0000313" key="2">
    <source>
        <dbReference type="EMBL" id="KAH7080784.1"/>
    </source>
</evidence>
<keyword evidence="3" id="KW-1185">Reference proteome</keyword>
<accession>A0A8K0R2G6</accession>
<evidence type="ECO:0000256" key="1">
    <source>
        <dbReference type="SAM" id="MobiDB-lite"/>
    </source>
</evidence>